<dbReference type="EMBL" id="FUWH01000010">
    <property type="protein sequence ID" value="SKA09737.1"/>
    <property type="molecule type" value="Genomic_DNA"/>
</dbReference>
<dbReference type="OrthoDB" id="1646880at2"/>
<feature type="domain" description="Response regulatory" evidence="2">
    <location>
        <begin position="4"/>
        <end position="117"/>
    </location>
</feature>
<name>A0A1T4R1H5_9BACT</name>
<dbReference type="Gene3D" id="3.40.50.2300">
    <property type="match status" value="1"/>
</dbReference>
<feature type="modified residue" description="4-aspartylphosphate" evidence="1">
    <location>
        <position position="56"/>
    </location>
</feature>
<dbReference type="GO" id="GO:0003677">
    <property type="term" value="F:DNA binding"/>
    <property type="evidence" value="ECO:0007669"/>
    <property type="project" value="InterPro"/>
</dbReference>
<evidence type="ECO:0000313" key="5">
    <source>
        <dbReference type="Proteomes" id="UP000190888"/>
    </source>
</evidence>
<dbReference type="AlphaFoldDB" id="A0A1T4R1H5"/>
<organism evidence="4 5">
    <name type="scientific">Sediminibacterium ginsengisoli</name>
    <dbReference type="NCBI Taxonomy" id="413434"/>
    <lineage>
        <taxon>Bacteria</taxon>
        <taxon>Pseudomonadati</taxon>
        <taxon>Bacteroidota</taxon>
        <taxon>Chitinophagia</taxon>
        <taxon>Chitinophagales</taxon>
        <taxon>Chitinophagaceae</taxon>
        <taxon>Sediminibacterium</taxon>
    </lineage>
</organism>
<protein>
    <submittedName>
        <fullName evidence="4">Two component transcriptional regulator, LytTR family</fullName>
    </submittedName>
</protein>
<sequence length="250" mass="28327">MDISYVIIDDEKNNIENLENLLKNWCPGMQLKGYAQNVADGVKLIGTVNPDLVFLDIQMPEKTGFDLLKALEPVCFEVIFVTAFDQYGIQAIKFSALDYLLKPIDVNELQLAVEKAREKLRSKQANGNISNLLEYLRTTGKEPPRIALPTAQETRYAPLNQILRCEASDNYTWFFLTTGESVLVCKTLKEFTELLSPYNFIRTHQSHLVNTRYIKSLLKEDGGILLLDNGSRVPISRPNLDNVKKALAML</sequence>
<dbReference type="STRING" id="413434.SAMN04488132_11054"/>
<dbReference type="InterPro" id="IPR046947">
    <property type="entry name" value="LytR-like"/>
</dbReference>
<reference evidence="4 5" key="1">
    <citation type="submission" date="2017-02" db="EMBL/GenBank/DDBJ databases">
        <authorList>
            <person name="Peterson S.W."/>
        </authorList>
    </citation>
    <scope>NUCLEOTIDE SEQUENCE [LARGE SCALE GENOMIC DNA]</scope>
    <source>
        <strain evidence="4 5">DSM 22335</strain>
    </source>
</reference>
<dbReference type="InterPro" id="IPR007492">
    <property type="entry name" value="LytTR_DNA-bd_dom"/>
</dbReference>
<dbReference type="RefSeq" id="WP_078832304.1">
    <property type="nucleotide sequence ID" value="NZ_FUWH01000010.1"/>
</dbReference>
<dbReference type="PROSITE" id="PS50930">
    <property type="entry name" value="HTH_LYTTR"/>
    <property type="match status" value="1"/>
</dbReference>
<dbReference type="PANTHER" id="PTHR37299">
    <property type="entry name" value="TRANSCRIPTIONAL REGULATOR-RELATED"/>
    <property type="match status" value="1"/>
</dbReference>
<gene>
    <name evidence="4" type="ORF">SAMN04488132_11054</name>
</gene>
<proteinExistence type="predicted"/>
<evidence type="ECO:0000256" key="1">
    <source>
        <dbReference type="PROSITE-ProRule" id="PRU00169"/>
    </source>
</evidence>
<dbReference type="Pfam" id="PF00072">
    <property type="entry name" value="Response_reg"/>
    <property type="match status" value="1"/>
</dbReference>
<dbReference type="InterPro" id="IPR001789">
    <property type="entry name" value="Sig_transdc_resp-reg_receiver"/>
</dbReference>
<dbReference type="Proteomes" id="UP000190888">
    <property type="component" value="Unassembled WGS sequence"/>
</dbReference>
<dbReference type="SUPFAM" id="SSF52172">
    <property type="entry name" value="CheY-like"/>
    <property type="match status" value="1"/>
</dbReference>
<evidence type="ECO:0000259" key="3">
    <source>
        <dbReference type="PROSITE" id="PS50930"/>
    </source>
</evidence>
<keyword evidence="1" id="KW-0597">Phosphoprotein</keyword>
<feature type="domain" description="HTH LytTR-type" evidence="3">
    <location>
        <begin position="146"/>
        <end position="249"/>
    </location>
</feature>
<keyword evidence="5" id="KW-1185">Reference proteome</keyword>
<accession>A0A1T4R1H5</accession>
<evidence type="ECO:0000313" key="4">
    <source>
        <dbReference type="EMBL" id="SKA09737.1"/>
    </source>
</evidence>
<dbReference type="SMART" id="SM00448">
    <property type="entry name" value="REC"/>
    <property type="match status" value="1"/>
</dbReference>
<dbReference type="Pfam" id="PF04397">
    <property type="entry name" value="LytTR"/>
    <property type="match status" value="1"/>
</dbReference>
<dbReference type="PANTHER" id="PTHR37299:SF1">
    <property type="entry name" value="STAGE 0 SPORULATION PROTEIN A HOMOLOG"/>
    <property type="match status" value="1"/>
</dbReference>
<dbReference type="SMART" id="SM00850">
    <property type="entry name" value="LytTR"/>
    <property type="match status" value="1"/>
</dbReference>
<evidence type="ECO:0000259" key="2">
    <source>
        <dbReference type="PROSITE" id="PS50110"/>
    </source>
</evidence>
<dbReference type="PROSITE" id="PS50110">
    <property type="entry name" value="RESPONSE_REGULATORY"/>
    <property type="match status" value="1"/>
</dbReference>
<dbReference type="GO" id="GO:0000156">
    <property type="term" value="F:phosphorelay response regulator activity"/>
    <property type="evidence" value="ECO:0007669"/>
    <property type="project" value="InterPro"/>
</dbReference>
<dbReference type="Gene3D" id="2.40.50.1020">
    <property type="entry name" value="LytTr DNA-binding domain"/>
    <property type="match status" value="1"/>
</dbReference>
<dbReference type="InterPro" id="IPR011006">
    <property type="entry name" value="CheY-like_superfamily"/>
</dbReference>